<keyword evidence="12 13" id="KW-0472">Membrane</keyword>
<evidence type="ECO:0000256" key="2">
    <source>
        <dbReference type="ARBA" id="ARBA00004651"/>
    </source>
</evidence>
<evidence type="ECO:0000256" key="3">
    <source>
        <dbReference type="ARBA" id="ARBA00007931"/>
    </source>
</evidence>
<dbReference type="InterPro" id="IPR008915">
    <property type="entry name" value="Peptidase_M50"/>
</dbReference>
<comment type="cofactor">
    <cofactor evidence="1">
        <name>Zn(2+)</name>
        <dbReference type="ChEBI" id="CHEBI:29105"/>
    </cofactor>
</comment>
<evidence type="ECO:0000256" key="10">
    <source>
        <dbReference type="ARBA" id="ARBA00022989"/>
    </source>
</evidence>
<evidence type="ECO:0000256" key="4">
    <source>
        <dbReference type="ARBA" id="ARBA00022475"/>
    </source>
</evidence>
<keyword evidence="8" id="KW-0378">Hydrolase</keyword>
<evidence type="ECO:0000256" key="8">
    <source>
        <dbReference type="ARBA" id="ARBA00022801"/>
    </source>
</evidence>
<evidence type="ECO:0000256" key="9">
    <source>
        <dbReference type="ARBA" id="ARBA00022833"/>
    </source>
</evidence>
<keyword evidence="9" id="KW-0862">Zinc</keyword>
<keyword evidence="7" id="KW-0479">Metal-binding</keyword>
<keyword evidence="4" id="KW-1003">Cell membrane</keyword>
<evidence type="ECO:0000313" key="16">
    <source>
        <dbReference type="Proteomes" id="UP001527882"/>
    </source>
</evidence>
<feature type="transmembrane region" description="Helical" evidence="13">
    <location>
        <begin position="182"/>
        <end position="201"/>
    </location>
</feature>
<evidence type="ECO:0000256" key="5">
    <source>
        <dbReference type="ARBA" id="ARBA00022670"/>
    </source>
</evidence>
<dbReference type="RefSeq" id="WP_269879520.1">
    <property type="nucleotide sequence ID" value="NZ_JAQAGZ010000001.1"/>
</dbReference>
<dbReference type="InterPro" id="IPR052348">
    <property type="entry name" value="Metallopeptidase_M50B"/>
</dbReference>
<evidence type="ECO:0000256" key="7">
    <source>
        <dbReference type="ARBA" id="ARBA00022723"/>
    </source>
</evidence>
<evidence type="ECO:0000259" key="14">
    <source>
        <dbReference type="Pfam" id="PF02163"/>
    </source>
</evidence>
<comment type="similarity">
    <text evidence="3">Belongs to the peptidase M50B family.</text>
</comment>
<feature type="transmembrane region" description="Helical" evidence="13">
    <location>
        <begin position="90"/>
        <end position="116"/>
    </location>
</feature>
<feature type="transmembrane region" description="Helical" evidence="13">
    <location>
        <begin position="57"/>
        <end position="78"/>
    </location>
</feature>
<evidence type="ECO:0000313" key="15">
    <source>
        <dbReference type="EMBL" id="MCZ8511158.1"/>
    </source>
</evidence>
<dbReference type="PANTHER" id="PTHR35864">
    <property type="entry name" value="ZINC METALLOPROTEASE MJ0611-RELATED"/>
    <property type="match status" value="1"/>
</dbReference>
<dbReference type="CDD" id="cd06158">
    <property type="entry name" value="S2P-M50_like_1"/>
    <property type="match status" value="1"/>
</dbReference>
<evidence type="ECO:0000256" key="12">
    <source>
        <dbReference type="ARBA" id="ARBA00023136"/>
    </source>
</evidence>
<dbReference type="Pfam" id="PF02163">
    <property type="entry name" value="Peptidase_M50"/>
    <property type="match status" value="2"/>
</dbReference>
<accession>A0ABT4Q2Q0</accession>
<feature type="domain" description="Peptidase M50" evidence="14">
    <location>
        <begin position="17"/>
        <end position="130"/>
    </location>
</feature>
<dbReference type="GO" id="GO:0008233">
    <property type="term" value="F:peptidase activity"/>
    <property type="evidence" value="ECO:0007669"/>
    <property type="project" value="UniProtKB-KW"/>
</dbReference>
<comment type="subcellular location">
    <subcellularLocation>
        <location evidence="2">Cell membrane</location>
        <topology evidence="2">Multi-pass membrane protein</topology>
    </subcellularLocation>
</comment>
<dbReference type="Proteomes" id="UP001527882">
    <property type="component" value="Unassembled WGS sequence"/>
</dbReference>
<evidence type="ECO:0000256" key="11">
    <source>
        <dbReference type="ARBA" id="ARBA00023049"/>
    </source>
</evidence>
<organism evidence="15 16">
    <name type="scientific">Paenibacillus gyeongsangnamensis</name>
    <dbReference type="NCBI Taxonomy" id="3388067"/>
    <lineage>
        <taxon>Bacteria</taxon>
        <taxon>Bacillati</taxon>
        <taxon>Bacillota</taxon>
        <taxon>Bacilli</taxon>
        <taxon>Bacillales</taxon>
        <taxon>Paenibacillaceae</taxon>
        <taxon>Paenibacillus</taxon>
    </lineage>
</organism>
<comment type="caution">
    <text evidence="15">The sequence shown here is derived from an EMBL/GenBank/DDBJ whole genome shotgun (WGS) entry which is preliminary data.</text>
</comment>
<sequence length="229" mass="26423">MDWSSFLAFPLQHLPFIFLVLMLSFSVHEFAHAYMADRFGDPTPRSMGRVTLNPRAHLDILGIVFFLVVGIGWAKPVLVNRGKFKRPRLMGILVSFAGPLSNLVLAFVSLLIMYALVKFGLLDDMTRGISLALKLFFYYMITQNIFLFILNLIPFPPLDGYRILEDLLPRSIMMKVKQYEQWLFYAILLMFFIPPLRMVTIGPIFSLQFNILDAFHRLASLIFGFGIRF</sequence>
<dbReference type="GO" id="GO:0006508">
    <property type="term" value="P:proteolysis"/>
    <property type="evidence" value="ECO:0007669"/>
    <property type="project" value="UniProtKB-KW"/>
</dbReference>
<keyword evidence="16" id="KW-1185">Reference proteome</keyword>
<feature type="transmembrane region" description="Helical" evidence="13">
    <location>
        <begin position="136"/>
        <end position="161"/>
    </location>
</feature>
<gene>
    <name evidence="15" type="ORF">O9H85_01630</name>
</gene>
<proteinExistence type="inferred from homology"/>
<reference evidence="15 16" key="1">
    <citation type="submission" date="2022-12" db="EMBL/GenBank/DDBJ databases">
        <title>Draft genome sequence of Paenibacillus sp. dW9.</title>
        <authorList>
            <person name="Choi E.-W."/>
            <person name="Kim D.-U."/>
        </authorList>
    </citation>
    <scope>NUCLEOTIDE SEQUENCE [LARGE SCALE GENOMIC DNA]</scope>
    <source>
        <strain evidence="16">dW9</strain>
    </source>
</reference>
<evidence type="ECO:0000256" key="6">
    <source>
        <dbReference type="ARBA" id="ARBA00022692"/>
    </source>
</evidence>
<keyword evidence="5 15" id="KW-0645">Protease</keyword>
<keyword evidence="6 13" id="KW-0812">Transmembrane</keyword>
<keyword evidence="10 13" id="KW-1133">Transmembrane helix</keyword>
<evidence type="ECO:0000256" key="13">
    <source>
        <dbReference type="SAM" id="Phobius"/>
    </source>
</evidence>
<dbReference type="PANTHER" id="PTHR35864:SF1">
    <property type="entry name" value="ZINC METALLOPROTEASE YWHC-RELATED"/>
    <property type="match status" value="1"/>
</dbReference>
<keyword evidence="11" id="KW-0482">Metalloprotease</keyword>
<feature type="domain" description="Peptidase M50" evidence="14">
    <location>
        <begin position="133"/>
        <end position="189"/>
    </location>
</feature>
<protein>
    <submittedName>
        <fullName evidence="15">Site-2 protease family protein</fullName>
    </submittedName>
</protein>
<evidence type="ECO:0000256" key="1">
    <source>
        <dbReference type="ARBA" id="ARBA00001947"/>
    </source>
</evidence>
<name>A0ABT4Q2Q0_9BACL</name>
<dbReference type="EMBL" id="JAQAGZ010000001">
    <property type="protein sequence ID" value="MCZ8511158.1"/>
    <property type="molecule type" value="Genomic_DNA"/>
</dbReference>
<dbReference type="InterPro" id="IPR044537">
    <property type="entry name" value="Rip2-like"/>
</dbReference>